<dbReference type="Gene3D" id="3.80.10.10">
    <property type="entry name" value="Ribonuclease Inhibitor"/>
    <property type="match status" value="2"/>
</dbReference>
<dbReference type="eggNOG" id="KOG1947">
    <property type="taxonomic scope" value="Eukaryota"/>
</dbReference>
<name>T1KGR6_TETUR</name>
<keyword evidence="1" id="KW-0433">Leucine-rich repeat</keyword>
<feature type="compositionally biased region" description="Polar residues" evidence="4">
    <location>
        <begin position="40"/>
        <end position="50"/>
    </location>
</feature>
<sequence>MARLHPYHPLHHQPSPVSVVGAASSLSTLPQLDQYSSTMVPSTESWLNQQHQHHSQPEPVLRCNPTNNTNDDFTEIDQNSQSGYKSNTTIEHLHPELLSIIFSYLDLRSKGRVSQVCSSWMDAAYDKSVWKGVEAKLHFKKLNTTMISSLNRRGIKRVQVLSFQKDLKELASIKNLERLTLTGCYNLTLELLSEALSQEMPSLKQLSLGMCKQITSVFLRLCDLFNNTPNIEVLDLGGCSEITDHALVAIRKCLKQLKQLNLRSCRYITDKGIHRLSPDDDGLANLELLDLQDCQTLSDDALKYISSGLKNLKSLNLSFCVGITDMGLKYLSSMTSLKEINLRSCTNITNTGLRYLSESGIKLNILDVSFCDKITDSGLFYISQGLTTLTTLSLNSCLITDEGLTKLSTSLTNLKTLNIGQCNCITDIGVSSLAENCHKLENIDLYGCTRITQAGQEKILKLPLLKYLNTGLWQDLQAPVYFHPFNSSSLVRDHPPGCVIKQSNRNFVDPSYYSSQLFAQYKSLYSANCGDNMLFRNCILTKLCDSCQKFSCLLNPTLSGSPLFIVIMDKS</sequence>
<dbReference type="SMART" id="SM00368">
    <property type="entry name" value="LRR_RI"/>
    <property type="match status" value="3"/>
</dbReference>
<dbReference type="STRING" id="32264.T1KGR6"/>
<dbReference type="AlphaFoldDB" id="T1KGR6"/>
<dbReference type="PANTHER" id="PTHR13382">
    <property type="entry name" value="MITOCHONDRIAL ATP SYNTHASE COUPLING FACTOR B"/>
    <property type="match status" value="1"/>
</dbReference>
<dbReference type="InterPro" id="IPR057207">
    <property type="entry name" value="FBXL15_LRR"/>
</dbReference>
<dbReference type="EMBL" id="CAEY01000070">
    <property type="status" value="NOT_ANNOTATED_CDS"/>
    <property type="molecule type" value="Genomic_DNA"/>
</dbReference>
<dbReference type="SUPFAM" id="SSF81383">
    <property type="entry name" value="F-box domain"/>
    <property type="match status" value="1"/>
</dbReference>
<dbReference type="HOGENOM" id="CLU_016072_7_0_1"/>
<evidence type="ECO:0000256" key="2">
    <source>
        <dbReference type="ARBA" id="ARBA00022737"/>
    </source>
</evidence>
<evidence type="ECO:0000313" key="7">
    <source>
        <dbReference type="Proteomes" id="UP000015104"/>
    </source>
</evidence>
<organism evidence="6 7">
    <name type="scientific">Tetranychus urticae</name>
    <name type="common">Two-spotted spider mite</name>
    <dbReference type="NCBI Taxonomy" id="32264"/>
    <lineage>
        <taxon>Eukaryota</taxon>
        <taxon>Metazoa</taxon>
        <taxon>Ecdysozoa</taxon>
        <taxon>Arthropoda</taxon>
        <taxon>Chelicerata</taxon>
        <taxon>Arachnida</taxon>
        <taxon>Acari</taxon>
        <taxon>Acariformes</taxon>
        <taxon>Trombidiformes</taxon>
        <taxon>Prostigmata</taxon>
        <taxon>Eleutherengona</taxon>
        <taxon>Raphignathae</taxon>
        <taxon>Tetranychoidea</taxon>
        <taxon>Tetranychidae</taxon>
        <taxon>Tetranychus</taxon>
    </lineage>
</organism>
<dbReference type="InterPro" id="IPR001611">
    <property type="entry name" value="Leu-rich_rpt"/>
</dbReference>
<dbReference type="Proteomes" id="UP000015104">
    <property type="component" value="Unassembled WGS sequence"/>
</dbReference>
<evidence type="ECO:0000256" key="3">
    <source>
        <dbReference type="ARBA" id="ARBA00022786"/>
    </source>
</evidence>
<dbReference type="EnsemblMetazoa" id="tetur11g01750.1">
    <property type="protein sequence ID" value="tetur11g01750.1"/>
    <property type="gene ID" value="tetur11g01750"/>
</dbReference>
<dbReference type="Gene3D" id="1.20.1280.50">
    <property type="match status" value="1"/>
</dbReference>
<dbReference type="PANTHER" id="PTHR13382:SF76">
    <property type="entry name" value="F-BOX AND LEUCINE-RICH REPEAT PROTEIN 14-RELATED"/>
    <property type="match status" value="1"/>
</dbReference>
<evidence type="ECO:0000313" key="6">
    <source>
        <dbReference type="EnsemblMetazoa" id="tetur11g01750.1"/>
    </source>
</evidence>
<dbReference type="InterPro" id="IPR036047">
    <property type="entry name" value="F-box-like_dom_sf"/>
</dbReference>
<reference evidence="7" key="1">
    <citation type="submission" date="2011-08" db="EMBL/GenBank/DDBJ databases">
        <authorList>
            <person name="Rombauts S."/>
        </authorList>
    </citation>
    <scope>NUCLEOTIDE SEQUENCE</scope>
    <source>
        <strain evidence="7">London</strain>
    </source>
</reference>
<dbReference type="PROSITE" id="PS50181">
    <property type="entry name" value="FBOX"/>
    <property type="match status" value="1"/>
</dbReference>
<dbReference type="Pfam" id="PF12937">
    <property type="entry name" value="F-box-like"/>
    <property type="match status" value="1"/>
</dbReference>
<dbReference type="Pfam" id="PF25372">
    <property type="entry name" value="DUF7885"/>
    <property type="match status" value="1"/>
</dbReference>
<dbReference type="InterPro" id="IPR050648">
    <property type="entry name" value="F-box_LRR-repeat"/>
</dbReference>
<dbReference type="GO" id="GO:0005737">
    <property type="term" value="C:cytoplasm"/>
    <property type="evidence" value="ECO:0007669"/>
    <property type="project" value="TreeGrafter"/>
</dbReference>
<feature type="domain" description="F-box" evidence="5">
    <location>
        <begin position="87"/>
        <end position="133"/>
    </location>
</feature>
<proteinExistence type="predicted"/>
<keyword evidence="3" id="KW-0833">Ubl conjugation pathway</keyword>
<accession>T1KGR6</accession>
<dbReference type="SUPFAM" id="SSF52047">
    <property type="entry name" value="RNI-like"/>
    <property type="match status" value="1"/>
</dbReference>
<dbReference type="SMART" id="SM00367">
    <property type="entry name" value="LRR_CC"/>
    <property type="match status" value="11"/>
</dbReference>
<feature type="region of interest" description="Disordered" evidence="4">
    <location>
        <begin position="40"/>
        <end position="64"/>
    </location>
</feature>
<dbReference type="InterPro" id="IPR001810">
    <property type="entry name" value="F-box_dom"/>
</dbReference>
<dbReference type="InterPro" id="IPR006553">
    <property type="entry name" value="Leu-rich_rpt_Cys-con_subtyp"/>
</dbReference>
<dbReference type="InterPro" id="IPR032675">
    <property type="entry name" value="LRR_dom_sf"/>
</dbReference>
<dbReference type="Pfam" id="PF13516">
    <property type="entry name" value="LRR_6"/>
    <property type="match status" value="1"/>
</dbReference>
<evidence type="ECO:0000256" key="4">
    <source>
        <dbReference type="SAM" id="MobiDB-lite"/>
    </source>
</evidence>
<dbReference type="InterPro" id="IPR025875">
    <property type="entry name" value="Leu-rich_rpt_4"/>
</dbReference>
<keyword evidence="2" id="KW-0677">Repeat</keyword>
<evidence type="ECO:0000259" key="5">
    <source>
        <dbReference type="PROSITE" id="PS50181"/>
    </source>
</evidence>
<dbReference type="FunFam" id="3.80.10.10:FF:001197">
    <property type="entry name" value="Predicted protein"/>
    <property type="match status" value="1"/>
</dbReference>
<evidence type="ECO:0000256" key="1">
    <source>
        <dbReference type="ARBA" id="ARBA00022614"/>
    </source>
</evidence>
<keyword evidence="7" id="KW-1185">Reference proteome</keyword>
<protein>
    <recommendedName>
        <fullName evidence="5">F-box domain-containing protein</fullName>
    </recommendedName>
</protein>
<dbReference type="Pfam" id="PF12799">
    <property type="entry name" value="LRR_4"/>
    <property type="match status" value="1"/>
</dbReference>
<reference evidence="6" key="2">
    <citation type="submission" date="2015-06" db="UniProtKB">
        <authorList>
            <consortium name="EnsemblMetazoa"/>
        </authorList>
    </citation>
    <scope>IDENTIFICATION</scope>
</reference>